<keyword evidence="2" id="KW-0808">Transferase</keyword>
<organism evidence="2">
    <name type="scientific">uncultured Microvirga sp</name>
    <dbReference type="NCBI Taxonomy" id="412392"/>
    <lineage>
        <taxon>Bacteria</taxon>
        <taxon>Pseudomonadati</taxon>
        <taxon>Pseudomonadota</taxon>
        <taxon>Alphaproteobacteria</taxon>
        <taxon>Hyphomicrobiales</taxon>
        <taxon>Methylobacteriaceae</taxon>
        <taxon>Microvirga</taxon>
        <taxon>environmental samples</taxon>
    </lineage>
</organism>
<reference evidence="2" key="1">
    <citation type="submission" date="2020-02" db="EMBL/GenBank/DDBJ databases">
        <authorList>
            <person name="Meier V. D."/>
        </authorList>
    </citation>
    <scope>NUCLEOTIDE SEQUENCE</scope>
    <source>
        <strain evidence="2">AVDCRST_MAG90</strain>
    </source>
</reference>
<feature type="compositionally biased region" description="Basic residues" evidence="1">
    <location>
        <begin position="71"/>
        <end position="88"/>
    </location>
</feature>
<dbReference type="EC" id="2.7.8.13" evidence="2"/>
<name>A0A6J4LZ05_9HYPH</name>
<accession>A0A6J4LZ05</accession>
<gene>
    <name evidence="2" type="ORF">AVDCRST_MAG90-2168</name>
</gene>
<evidence type="ECO:0000313" key="2">
    <source>
        <dbReference type="EMBL" id="CAA9345944.1"/>
    </source>
</evidence>
<feature type="compositionally biased region" description="Basic residues" evidence="1">
    <location>
        <begin position="210"/>
        <end position="219"/>
    </location>
</feature>
<feature type="non-terminal residue" evidence="2">
    <location>
        <position position="258"/>
    </location>
</feature>
<feature type="region of interest" description="Disordered" evidence="1">
    <location>
        <begin position="186"/>
        <end position="258"/>
    </location>
</feature>
<feature type="non-terminal residue" evidence="2">
    <location>
        <position position="1"/>
    </location>
</feature>
<dbReference type="GO" id="GO:0016740">
    <property type="term" value="F:transferase activity"/>
    <property type="evidence" value="ECO:0007669"/>
    <property type="project" value="UniProtKB-KW"/>
</dbReference>
<dbReference type="EMBL" id="CADCUC010000428">
    <property type="protein sequence ID" value="CAA9345944.1"/>
    <property type="molecule type" value="Genomic_DNA"/>
</dbReference>
<feature type="compositionally biased region" description="Basic and acidic residues" evidence="1">
    <location>
        <begin position="25"/>
        <end position="36"/>
    </location>
</feature>
<dbReference type="AlphaFoldDB" id="A0A6J4LZ05"/>
<proteinExistence type="predicted"/>
<feature type="region of interest" description="Disordered" evidence="1">
    <location>
        <begin position="1"/>
        <end position="101"/>
    </location>
</feature>
<feature type="compositionally biased region" description="Basic residues" evidence="1">
    <location>
        <begin position="186"/>
        <end position="202"/>
    </location>
</feature>
<sequence length="258" mass="29661">ARAPRRLQRLAQRAQRLPLHHLPQRRRDRDRADVRVLVRPRHHHGAAPETGQGAADPRGRPEIPPRDEARHAHHGRAHDPRRHARRHLPLGEPAQPLCLGGGDRHDRFWGDRLLRRLPQGDEAVPQGLFGQCAPGARGDDRCRRLRDGGIHRHARTVEQARAALCEGADLRSRLVLRGLRRLCDRGRRKRGQHHGRARRPRHRAGDDRGRHLRLHRVSGRQRDLRQLPPDPFRARHRRTRGGAGRGGRGRARLPLVQR</sequence>
<protein>
    <submittedName>
        <fullName evidence="2">Phospho-N-acetylmuramoyl-pentapeptide-transferase</fullName>
        <ecNumber evidence="2">2.7.8.13</ecNumber>
    </submittedName>
</protein>
<evidence type="ECO:0000256" key="1">
    <source>
        <dbReference type="SAM" id="MobiDB-lite"/>
    </source>
</evidence>
<feature type="compositionally biased region" description="Basic and acidic residues" evidence="1">
    <location>
        <begin position="57"/>
        <end position="70"/>
    </location>
</feature>